<accession>A0A829WBN8</accession>
<organism evidence="1 3">
    <name type="scientific">Enterocloster clostridioformis</name>
    <dbReference type="NCBI Taxonomy" id="1531"/>
    <lineage>
        <taxon>Bacteria</taxon>
        <taxon>Bacillati</taxon>
        <taxon>Bacillota</taxon>
        <taxon>Clostridia</taxon>
        <taxon>Lachnospirales</taxon>
        <taxon>Lachnospiraceae</taxon>
        <taxon>Enterocloster</taxon>
    </lineage>
</organism>
<gene>
    <name evidence="1" type="ORF">Ccl03g_45110</name>
    <name evidence="2" type="ORF">Ccl03g_48560</name>
</gene>
<evidence type="ECO:0000313" key="1">
    <source>
        <dbReference type="EMBL" id="GEA38798.1"/>
    </source>
</evidence>
<name>A0A829WBN8_9FIRM</name>
<dbReference type="RefSeq" id="WP_141267788.1">
    <property type="nucleotide sequence ID" value="NZ_BJLB01000001.1"/>
</dbReference>
<dbReference type="GeneID" id="97208052"/>
<dbReference type="Proteomes" id="UP000315200">
    <property type="component" value="Unassembled WGS sequence"/>
</dbReference>
<protein>
    <submittedName>
        <fullName evidence="1">Uncharacterized protein</fullName>
    </submittedName>
</protein>
<evidence type="ECO:0000313" key="3">
    <source>
        <dbReference type="Proteomes" id="UP000315200"/>
    </source>
</evidence>
<dbReference type="EMBL" id="BJLB01000001">
    <property type="protein sequence ID" value="GEA39143.1"/>
    <property type="molecule type" value="Genomic_DNA"/>
</dbReference>
<sequence length="146" mass="17362">MGPDELVELLKTALMWLAGIGIVIDMTPGIKFQPVRWLLGWVGKQMNKELQQDFEKLAKDFETHKVDSQRTEILDFANSAMNRRKHTKEEFDHIIKVHDDYLQYVRERNLENGQVKLAYEYIEKIYQRCLEKNSFLVVREDEETED</sequence>
<dbReference type="AlphaFoldDB" id="A0A829WBN8"/>
<reference evidence="1 3" key="1">
    <citation type="submission" date="2019-06" db="EMBL/GenBank/DDBJ databases">
        <title>Draft genome sequence of [Clostridium] clostridioforme NBRC 113352.</title>
        <authorList>
            <person name="Miura T."/>
            <person name="Furukawa M."/>
            <person name="Shimamura M."/>
            <person name="Ohyama Y."/>
            <person name="Yamazoe A."/>
            <person name="Kawasaki H."/>
        </authorList>
    </citation>
    <scope>NUCLEOTIDE SEQUENCE [LARGE SCALE GENOMIC DNA]</scope>
    <source>
        <strain evidence="1 3">NBRC 113352</strain>
    </source>
</reference>
<evidence type="ECO:0000313" key="2">
    <source>
        <dbReference type="EMBL" id="GEA39143.1"/>
    </source>
</evidence>
<proteinExistence type="predicted"/>
<dbReference type="EMBL" id="BJLB01000001">
    <property type="protein sequence ID" value="GEA38798.1"/>
    <property type="molecule type" value="Genomic_DNA"/>
</dbReference>
<comment type="caution">
    <text evidence="1">The sequence shown here is derived from an EMBL/GenBank/DDBJ whole genome shotgun (WGS) entry which is preliminary data.</text>
</comment>